<accession>A0ABW4N3D5</accession>
<reference evidence="3" key="1">
    <citation type="journal article" date="2019" name="Int. J. Syst. Evol. Microbiol.">
        <title>The Global Catalogue of Microorganisms (GCM) 10K type strain sequencing project: providing services to taxonomists for standard genome sequencing and annotation.</title>
        <authorList>
            <consortium name="The Broad Institute Genomics Platform"/>
            <consortium name="The Broad Institute Genome Sequencing Center for Infectious Disease"/>
            <person name="Wu L."/>
            <person name="Ma J."/>
        </authorList>
    </citation>
    <scope>NUCLEOTIDE SEQUENCE [LARGE SCALE GENOMIC DNA]</scope>
    <source>
        <strain evidence="3">DFY28</strain>
    </source>
</reference>
<evidence type="ECO:0000256" key="1">
    <source>
        <dbReference type="SAM" id="SignalP"/>
    </source>
</evidence>
<evidence type="ECO:0000313" key="2">
    <source>
        <dbReference type="EMBL" id="MFD1784268.1"/>
    </source>
</evidence>
<organism evidence="2 3">
    <name type="scientific">Phenylobacterium terrae</name>
    <dbReference type="NCBI Taxonomy" id="2665495"/>
    <lineage>
        <taxon>Bacteria</taxon>
        <taxon>Pseudomonadati</taxon>
        <taxon>Pseudomonadota</taxon>
        <taxon>Alphaproteobacteria</taxon>
        <taxon>Caulobacterales</taxon>
        <taxon>Caulobacteraceae</taxon>
        <taxon>Phenylobacterium</taxon>
    </lineage>
</organism>
<comment type="caution">
    <text evidence="2">The sequence shown here is derived from an EMBL/GenBank/DDBJ whole genome shotgun (WGS) entry which is preliminary data.</text>
</comment>
<dbReference type="RefSeq" id="WP_377283780.1">
    <property type="nucleotide sequence ID" value="NZ_JBHRSI010000009.1"/>
</dbReference>
<dbReference type="PROSITE" id="PS51257">
    <property type="entry name" value="PROKAR_LIPOPROTEIN"/>
    <property type="match status" value="1"/>
</dbReference>
<dbReference type="Proteomes" id="UP001597237">
    <property type="component" value="Unassembled WGS sequence"/>
</dbReference>
<feature type="signal peptide" evidence="1">
    <location>
        <begin position="1"/>
        <end position="23"/>
    </location>
</feature>
<feature type="chain" id="PRO_5046165488" evidence="1">
    <location>
        <begin position="24"/>
        <end position="104"/>
    </location>
</feature>
<sequence length="104" mass="10336">MRPRGKAVLEAFAGLGLLLVSCAAVVPAAAPRADAAAVVAVYPPWWAAGRTLSAAAAAGPAEPGPAPFAVRVYGPAPAAAERLRPTGAIFFLNADSPLCTGGRT</sequence>
<keyword evidence="3" id="KW-1185">Reference proteome</keyword>
<evidence type="ECO:0000313" key="3">
    <source>
        <dbReference type="Proteomes" id="UP001597237"/>
    </source>
</evidence>
<name>A0ABW4N3D5_9CAUL</name>
<proteinExistence type="predicted"/>
<keyword evidence="1" id="KW-0732">Signal</keyword>
<gene>
    <name evidence="2" type="ORF">ACFSC0_12755</name>
</gene>
<dbReference type="EMBL" id="JBHUEY010000001">
    <property type="protein sequence ID" value="MFD1784268.1"/>
    <property type="molecule type" value="Genomic_DNA"/>
</dbReference>
<protein>
    <submittedName>
        <fullName evidence="2">Uncharacterized protein</fullName>
    </submittedName>
</protein>